<reference evidence="4" key="1">
    <citation type="submission" date="2018-05" db="EMBL/GenBank/DDBJ databases">
        <authorList>
            <person name="Lanie J.A."/>
            <person name="Ng W.-L."/>
            <person name="Kazmierczak K.M."/>
            <person name="Andrzejewski T.M."/>
            <person name="Davidsen T.M."/>
            <person name="Wayne K.J."/>
            <person name="Tettelin H."/>
            <person name="Glass J.I."/>
            <person name="Rusch D."/>
            <person name="Podicherti R."/>
            <person name="Tsui H.-C.T."/>
            <person name="Winkler M.E."/>
        </authorList>
    </citation>
    <scope>NUCLEOTIDE SEQUENCE</scope>
</reference>
<organism evidence="4">
    <name type="scientific">marine metagenome</name>
    <dbReference type="NCBI Taxonomy" id="408172"/>
    <lineage>
        <taxon>unclassified sequences</taxon>
        <taxon>metagenomes</taxon>
        <taxon>ecological metagenomes</taxon>
    </lineage>
</organism>
<dbReference type="InterPro" id="IPR019490">
    <property type="entry name" value="Glu6P/Mann6P_isomerase_C"/>
</dbReference>
<dbReference type="GO" id="GO:0097367">
    <property type="term" value="F:carbohydrate derivative binding"/>
    <property type="evidence" value="ECO:0007669"/>
    <property type="project" value="InterPro"/>
</dbReference>
<dbReference type="SUPFAM" id="SSF53697">
    <property type="entry name" value="SIS domain"/>
    <property type="match status" value="1"/>
</dbReference>
<dbReference type="InterPro" id="IPR035484">
    <property type="entry name" value="SIS_PGI/PMI_1"/>
</dbReference>
<dbReference type="PROSITE" id="PS51464">
    <property type="entry name" value="SIS"/>
    <property type="match status" value="1"/>
</dbReference>
<evidence type="ECO:0000256" key="1">
    <source>
        <dbReference type="ARBA" id="ARBA00010523"/>
    </source>
</evidence>
<evidence type="ECO:0000259" key="3">
    <source>
        <dbReference type="PROSITE" id="PS51464"/>
    </source>
</evidence>
<evidence type="ECO:0000256" key="2">
    <source>
        <dbReference type="ARBA" id="ARBA00023235"/>
    </source>
</evidence>
<dbReference type="GO" id="GO:0005975">
    <property type="term" value="P:carbohydrate metabolic process"/>
    <property type="evidence" value="ECO:0007669"/>
    <property type="project" value="InterPro"/>
</dbReference>
<dbReference type="CDD" id="cd05637">
    <property type="entry name" value="SIS_PGI_PMI_2"/>
    <property type="match status" value="1"/>
</dbReference>
<dbReference type="EMBL" id="UINC01091173">
    <property type="protein sequence ID" value="SVC43736.1"/>
    <property type="molecule type" value="Genomic_DNA"/>
</dbReference>
<dbReference type="CDD" id="cd05017">
    <property type="entry name" value="SIS_PGI_PMI_1"/>
    <property type="match status" value="1"/>
</dbReference>
<feature type="domain" description="SIS" evidence="3">
    <location>
        <begin position="34"/>
        <end position="173"/>
    </location>
</feature>
<proteinExistence type="inferred from homology"/>
<dbReference type="AlphaFoldDB" id="A0A382M4D8"/>
<dbReference type="InterPro" id="IPR046348">
    <property type="entry name" value="SIS_dom_sf"/>
</dbReference>
<dbReference type="GO" id="GO:0004476">
    <property type="term" value="F:mannose-6-phosphate isomerase activity"/>
    <property type="evidence" value="ECO:0007669"/>
    <property type="project" value="InterPro"/>
</dbReference>
<protein>
    <recommendedName>
        <fullName evidence="3">SIS domain-containing protein</fullName>
    </recommendedName>
</protein>
<dbReference type="GO" id="GO:0004347">
    <property type="term" value="F:glucose-6-phosphate isomerase activity"/>
    <property type="evidence" value="ECO:0007669"/>
    <property type="project" value="InterPro"/>
</dbReference>
<keyword evidence="2" id="KW-0413">Isomerase</keyword>
<comment type="similarity">
    <text evidence="1">Belongs to the PGI/PMI family.</text>
</comment>
<accession>A0A382M4D8</accession>
<sequence length="340" mass="38508">MVTKRMNLEELENIDSKKMFQVYDKWPEIARDSFKEKFQKFDVKDIDHIVFAGMGGSGTLGDVISAILSKKNIHVTSVKGYLLPKTVDSKTLAIVTSVSGNTIETLDVLKNVKKTPAKVIGFSAGGKMENVCKKNNIYFQKIPMIHSPRASFPNFLFSILNVLEEILPINQNEVNESILALENTKKNISSENLNEQNKSLELAKFITEFAYIYHPAGLKPAAIRYKNSLQENAKIHALTEDVIESCHNGIVAWGERSNAKPILVQGKNDHEKTIERWQLLKEFFQTKNIEYREVNSVEGGILSKITNLIYLLDYSTIYTSVLRNIDPSPVEPIDFIKNRL</sequence>
<gene>
    <name evidence="4" type="ORF">METZ01_LOCUS296590</name>
</gene>
<dbReference type="Gene3D" id="3.40.50.10490">
    <property type="entry name" value="Glucose-6-phosphate isomerase like protein, domain 1"/>
    <property type="match status" value="2"/>
</dbReference>
<dbReference type="GO" id="GO:1901135">
    <property type="term" value="P:carbohydrate derivative metabolic process"/>
    <property type="evidence" value="ECO:0007669"/>
    <property type="project" value="InterPro"/>
</dbReference>
<dbReference type="Pfam" id="PF10432">
    <property type="entry name" value="bact-PGI_C"/>
    <property type="match status" value="1"/>
</dbReference>
<dbReference type="InterPro" id="IPR001347">
    <property type="entry name" value="SIS_dom"/>
</dbReference>
<name>A0A382M4D8_9ZZZZ</name>
<evidence type="ECO:0000313" key="4">
    <source>
        <dbReference type="EMBL" id="SVC43736.1"/>
    </source>
</evidence>